<evidence type="ECO:0000313" key="1">
    <source>
        <dbReference type="EMBL" id="MBB3928443.1"/>
    </source>
</evidence>
<accession>A0A7W6BKA1</accession>
<comment type="caution">
    <text evidence="1">The sequence shown here is derived from an EMBL/GenBank/DDBJ whole genome shotgun (WGS) entry which is preliminary data.</text>
</comment>
<dbReference type="EMBL" id="JACIDT010000024">
    <property type="protein sequence ID" value="MBB3928443.1"/>
    <property type="molecule type" value="Genomic_DNA"/>
</dbReference>
<dbReference type="RefSeq" id="WP_188073720.1">
    <property type="nucleotide sequence ID" value="NZ_BSPS01000112.1"/>
</dbReference>
<name>A0A7W6BKA1_9SPHN</name>
<evidence type="ECO:0008006" key="3">
    <source>
        <dbReference type="Google" id="ProtNLM"/>
    </source>
</evidence>
<protein>
    <recommendedName>
        <fullName evidence="3">Phasin domain-containing protein</fullName>
    </recommendedName>
</protein>
<sequence length="143" mass="15211">MAQDNKGTIPSDKGAAPWTKFFPFPAGQSLSAVPDFQKLLMVGPHMQAAMLKAAIDQQKALFGFLQQRCDQDMKFAQKIGSAASIGEVVSASLSFCQEAAVDYAAQASRAAEISAQGTIEVAHDLEQERAEVLAPVERARAAA</sequence>
<organism evidence="1 2">
    <name type="scientific">Sphingobium jiangsuense</name>
    <dbReference type="NCBI Taxonomy" id="870476"/>
    <lineage>
        <taxon>Bacteria</taxon>
        <taxon>Pseudomonadati</taxon>
        <taxon>Pseudomonadota</taxon>
        <taxon>Alphaproteobacteria</taxon>
        <taxon>Sphingomonadales</taxon>
        <taxon>Sphingomonadaceae</taxon>
        <taxon>Sphingobium</taxon>
    </lineage>
</organism>
<reference evidence="1 2" key="1">
    <citation type="submission" date="2020-08" db="EMBL/GenBank/DDBJ databases">
        <title>Genomic Encyclopedia of Type Strains, Phase IV (KMG-IV): sequencing the most valuable type-strain genomes for metagenomic binning, comparative biology and taxonomic classification.</title>
        <authorList>
            <person name="Goeker M."/>
        </authorList>
    </citation>
    <scope>NUCLEOTIDE SEQUENCE [LARGE SCALE GENOMIC DNA]</scope>
    <source>
        <strain evidence="1 2">DSM 26189</strain>
    </source>
</reference>
<proteinExistence type="predicted"/>
<gene>
    <name evidence="1" type="ORF">GGR43_004187</name>
</gene>
<dbReference type="Proteomes" id="UP000571950">
    <property type="component" value="Unassembled WGS sequence"/>
</dbReference>
<keyword evidence="2" id="KW-1185">Reference proteome</keyword>
<dbReference type="AlphaFoldDB" id="A0A7W6BKA1"/>
<evidence type="ECO:0000313" key="2">
    <source>
        <dbReference type="Proteomes" id="UP000571950"/>
    </source>
</evidence>